<dbReference type="NCBIfam" id="TIGR03719">
    <property type="entry name" value="ABC_ABC_ChvD"/>
    <property type="match status" value="1"/>
</dbReference>
<evidence type="ECO:0000256" key="1">
    <source>
        <dbReference type="ARBA" id="ARBA00005868"/>
    </source>
</evidence>
<evidence type="ECO:0000256" key="2">
    <source>
        <dbReference type="ARBA" id="ARBA00022490"/>
    </source>
</evidence>
<dbReference type="InterPro" id="IPR032781">
    <property type="entry name" value="ABC_tran_Xtn"/>
</dbReference>
<dbReference type="CDD" id="cd03221">
    <property type="entry name" value="ABCF_EF-3"/>
    <property type="match status" value="2"/>
</dbReference>
<dbReference type="NCBIfam" id="NF008775">
    <property type="entry name" value="PRK11819.1"/>
    <property type="match status" value="1"/>
</dbReference>
<gene>
    <name evidence="12 15" type="primary">ettA</name>
    <name evidence="15" type="ORF">HMH01_07465</name>
</gene>
<keyword evidence="10 12" id="KW-0694">RNA-binding</keyword>
<proteinExistence type="inferred from homology"/>
<dbReference type="GO" id="GO:0006412">
    <property type="term" value="P:translation"/>
    <property type="evidence" value="ECO:0007669"/>
    <property type="project" value="UniProtKB-KW"/>
</dbReference>
<feature type="binding site" evidence="12">
    <location>
        <begin position="41"/>
        <end position="48"/>
    </location>
    <ligand>
        <name>ATP</name>
        <dbReference type="ChEBI" id="CHEBI:30616"/>
        <label>1</label>
    </ligand>
</feature>
<evidence type="ECO:0000256" key="7">
    <source>
        <dbReference type="ARBA" id="ARBA00022801"/>
    </source>
</evidence>
<dbReference type="InterPro" id="IPR027417">
    <property type="entry name" value="P-loop_NTPase"/>
</dbReference>
<dbReference type="PROSITE" id="PS00211">
    <property type="entry name" value="ABC_TRANSPORTER_1"/>
    <property type="match status" value="1"/>
</dbReference>
<dbReference type="HAMAP" id="MF_00847">
    <property type="entry name" value="EttA"/>
    <property type="match status" value="1"/>
</dbReference>
<dbReference type="InterPro" id="IPR017871">
    <property type="entry name" value="ABC_transporter-like_CS"/>
</dbReference>
<evidence type="ECO:0000256" key="3">
    <source>
        <dbReference type="ARBA" id="ARBA00022555"/>
    </source>
</evidence>
<dbReference type="SUPFAM" id="SSF52540">
    <property type="entry name" value="P-loop containing nucleoside triphosphate hydrolases"/>
    <property type="match status" value="2"/>
</dbReference>
<dbReference type="FunFam" id="3.40.50.300:FF:000011">
    <property type="entry name" value="Putative ABC transporter ATP-binding component"/>
    <property type="match status" value="1"/>
</dbReference>
<evidence type="ECO:0000256" key="4">
    <source>
        <dbReference type="ARBA" id="ARBA00022730"/>
    </source>
</evidence>
<dbReference type="EMBL" id="JABFBC010000001">
    <property type="protein sequence ID" value="NNU80276.1"/>
    <property type="molecule type" value="Genomic_DNA"/>
</dbReference>
<feature type="binding site" evidence="12">
    <location>
        <begin position="356"/>
        <end position="363"/>
    </location>
    <ligand>
        <name>ATP</name>
        <dbReference type="ChEBI" id="CHEBI:30616"/>
        <label>2</label>
    </ligand>
</feature>
<dbReference type="Proteomes" id="UP000572377">
    <property type="component" value="Unassembled WGS sequence"/>
</dbReference>
<evidence type="ECO:0000313" key="15">
    <source>
        <dbReference type="EMBL" id="NNU80276.1"/>
    </source>
</evidence>
<dbReference type="Pfam" id="PF00005">
    <property type="entry name" value="ABC_tran"/>
    <property type="match status" value="2"/>
</dbReference>
<keyword evidence="4 12" id="KW-0699">rRNA-binding</keyword>
<dbReference type="SMART" id="SM00382">
    <property type="entry name" value="AAA"/>
    <property type="match status" value="2"/>
</dbReference>
<dbReference type="InterPro" id="IPR022374">
    <property type="entry name" value="EttA"/>
</dbReference>
<evidence type="ECO:0000313" key="16">
    <source>
        <dbReference type="Proteomes" id="UP000572377"/>
    </source>
</evidence>
<keyword evidence="13" id="KW-0175">Coiled coil</keyword>
<dbReference type="InterPro" id="IPR003439">
    <property type="entry name" value="ABC_transporter-like_ATP-bd"/>
</dbReference>
<comment type="subcellular location">
    <subcellularLocation>
        <location evidence="12">Cytoplasm</location>
    </subcellularLocation>
    <text evidence="12">Associates with ribosomes and polysomes.</text>
</comment>
<comment type="subunit">
    <text evidence="12">Monomer. Probably contacts ribosomal proteins L1, L5, L33 and S7, the 16S and 23S rRNA and the P-site containing tRNA(fMet).</text>
</comment>
<feature type="region of interest" description="PtIM" evidence="12">
    <location>
        <begin position="242"/>
        <end position="322"/>
    </location>
</feature>
<keyword evidence="5 12" id="KW-0677">Repeat</keyword>
<dbReference type="EC" id="3.6.1.-" evidence="12"/>
<keyword evidence="3 12" id="KW-0820">tRNA-binding</keyword>
<dbReference type="GO" id="GO:0005524">
    <property type="term" value="F:ATP binding"/>
    <property type="evidence" value="ECO:0007669"/>
    <property type="project" value="UniProtKB-UniRule"/>
</dbReference>
<keyword evidence="16" id="KW-1185">Reference proteome</keyword>
<evidence type="ECO:0000256" key="8">
    <source>
        <dbReference type="ARBA" id="ARBA00022840"/>
    </source>
</evidence>
<dbReference type="GO" id="GO:0019843">
    <property type="term" value="F:rRNA binding"/>
    <property type="evidence" value="ECO:0007669"/>
    <property type="project" value="UniProtKB-UniRule"/>
</dbReference>
<comment type="catalytic activity">
    <reaction evidence="12">
        <text>ATP + H2O = ADP + phosphate + H(+)</text>
        <dbReference type="Rhea" id="RHEA:13065"/>
        <dbReference type="ChEBI" id="CHEBI:15377"/>
        <dbReference type="ChEBI" id="CHEBI:15378"/>
        <dbReference type="ChEBI" id="CHEBI:30616"/>
        <dbReference type="ChEBI" id="CHEBI:43474"/>
        <dbReference type="ChEBI" id="CHEBI:456216"/>
    </reaction>
</comment>
<dbReference type="GO" id="GO:0000049">
    <property type="term" value="F:tRNA binding"/>
    <property type="evidence" value="ECO:0007669"/>
    <property type="project" value="UniProtKB-UniRule"/>
</dbReference>
<feature type="domain" description="ABC transporter" evidence="14">
    <location>
        <begin position="8"/>
        <end position="259"/>
    </location>
</feature>
<evidence type="ECO:0000256" key="12">
    <source>
        <dbReference type="HAMAP-Rule" id="MF_00847"/>
    </source>
</evidence>
<sequence>MAKYQYVYHMDGVSKTYPGGKKCFENIRLNFLPGVKIGVVGVNGAGKSTLMRIMAGIDKDYTGEAWCAEGARVGYLPQEPQLDEGKTVRDNVMEGVAAKKKLLDDYNDIAMKVAEDYSDELMEQMTALQDQIDAQNLWDLDSQIDVAMEALRCPPDDAMPATLSGGEKRRVALCKLLLEAPEMLLLDEPTNHLDAETIAWLQKHLIEYKGTILIVTHDRYFLDDITGWILELDRGRGIPYEGNYSSWLEQKAKRLEQEAREDKTRQKTLERELEWIRAGAKARQAKQKARINAYNELANQSERERVGRAQIVIPNGPRLGGKVIEVTDLDKGYGDRLLIEGLSFALPPGGIVGVIGPNGAGKSTLFRMLTGQEKPDAGTIEFGDTVKLSYVDQSRDALDANKTVWEEISDGLDVIKLGDAEMNSRAYVGAFNFKGGDQQKKVSLLSGGERNRVHMAKLLRAGGNVLLLDEPTNDLDVETLRALEDALADFAGCAVIISHDRFFLDRLCTHILAFEGEGHVEWFEGNFEDYEADKIRRLGPDAVEPKRIKYKKFAR</sequence>
<dbReference type="InterPro" id="IPR003593">
    <property type="entry name" value="AAA+_ATPase"/>
</dbReference>
<feature type="coiled-coil region" evidence="13">
    <location>
        <begin position="252"/>
        <end position="304"/>
    </location>
</feature>
<reference evidence="15 16" key="1">
    <citation type="submission" date="2020-05" db="EMBL/GenBank/DDBJ databases">
        <title>Gimesia benthica sp. nov., a novel planctomycete isolated from a deep-sea water sample of the Northwest Indian Ocean.</title>
        <authorList>
            <person name="Wang J."/>
            <person name="Ruan C."/>
            <person name="Song L."/>
            <person name="Zhu Y."/>
            <person name="Li A."/>
            <person name="Zheng X."/>
            <person name="Wang L."/>
            <person name="Lu Z."/>
            <person name="Huang Y."/>
            <person name="Du W."/>
            <person name="Zhou Y."/>
            <person name="Huang L."/>
            <person name="Dai X."/>
        </authorList>
    </citation>
    <scope>NUCLEOTIDE SEQUENCE [LARGE SCALE GENOMIC DNA]</scope>
    <source>
        <strain evidence="15 16">YYQ-30</strain>
    </source>
</reference>
<keyword evidence="6 12" id="KW-0547">Nucleotide-binding</keyword>
<evidence type="ECO:0000259" key="14">
    <source>
        <dbReference type="PROSITE" id="PS50893"/>
    </source>
</evidence>
<comment type="caution">
    <text evidence="12">Lacks conserved residue(s) required for the propagation of feature annotation.</text>
</comment>
<keyword evidence="8 12" id="KW-0067">ATP-binding</keyword>
<dbReference type="GO" id="GO:0005737">
    <property type="term" value="C:cytoplasm"/>
    <property type="evidence" value="ECO:0007669"/>
    <property type="project" value="UniProtKB-SubCell"/>
</dbReference>
<keyword evidence="2 12" id="KW-0963">Cytoplasm</keyword>
<evidence type="ECO:0000256" key="10">
    <source>
        <dbReference type="ARBA" id="ARBA00022884"/>
    </source>
</evidence>
<dbReference type="Gene3D" id="3.40.50.300">
    <property type="entry name" value="P-loop containing nucleotide triphosphate hydrolases"/>
    <property type="match status" value="2"/>
</dbReference>
<dbReference type="AlphaFoldDB" id="A0A849L1V3"/>
<dbReference type="GO" id="GO:0043022">
    <property type="term" value="F:ribosome binding"/>
    <property type="evidence" value="ECO:0007669"/>
    <property type="project" value="UniProtKB-UniRule"/>
</dbReference>
<keyword evidence="9 12" id="KW-0810">Translation regulation</keyword>
<comment type="similarity">
    <text evidence="1 12">Belongs to the ABC transporter superfamily. ABCF family. Translational throttle EttA subfamily.</text>
</comment>
<evidence type="ECO:0000256" key="9">
    <source>
        <dbReference type="ARBA" id="ARBA00022845"/>
    </source>
</evidence>
<comment type="domain">
    <text evidence="12">The P-site tRNA interaction motif (PtIM domain) probably interacts with the P-site tRNA(fMet) as well as the 23S rRNA.</text>
</comment>
<dbReference type="GO" id="GO:0045900">
    <property type="term" value="P:negative regulation of translational elongation"/>
    <property type="evidence" value="ECO:0007669"/>
    <property type="project" value="UniProtKB-UniRule"/>
</dbReference>
<protein>
    <recommendedName>
        <fullName evidence="12">Energy-dependent translational throttle protein EttA</fullName>
        <ecNumber evidence="12">3.6.1.-</ecNumber>
    </recommendedName>
    <alternativeName>
        <fullName evidence="12">Translational regulatory factor EttA</fullName>
    </alternativeName>
</protein>
<dbReference type="PANTHER" id="PTHR43858">
    <property type="entry name" value="ENERGY-DEPENDENT TRANSLATIONAL THROTTLE PROTEIN ETTA"/>
    <property type="match status" value="1"/>
</dbReference>
<evidence type="ECO:0000256" key="11">
    <source>
        <dbReference type="ARBA" id="ARBA00022917"/>
    </source>
</evidence>
<evidence type="ECO:0000256" key="5">
    <source>
        <dbReference type="ARBA" id="ARBA00022737"/>
    </source>
</evidence>
<organism evidence="15 16">
    <name type="scientific">Halovulum dunhuangense</name>
    <dbReference type="NCBI Taxonomy" id="1505036"/>
    <lineage>
        <taxon>Bacteria</taxon>
        <taxon>Pseudomonadati</taxon>
        <taxon>Pseudomonadota</taxon>
        <taxon>Alphaproteobacteria</taxon>
        <taxon>Rhodobacterales</taxon>
        <taxon>Paracoccaceae</taxon>
        <taxon>Halovulum</taxon>
    </lineage>
</organism>
<comment type="domain">
    <text evidence="12">The arm domain is inserted in the first ABC transporter domain. Probably contacts ribosomal protein L1.</text>
</comment>
<keyword evidence="7 12" id="KW-0378">Hydrolase</keyword>
<dbReference type="PROSITE" id="PS50893">
    <property type="entry name" value="ABC_TRANSPORTER_2"/>
    <property type="match status" value="2"/>
</dbReference>
<comment type="caution">
    <text evidence="15">The sequence shown here is derived from an EMBL/GenBank/DDBJ whole genome shotgun (WGS) entry which is preliminary data.</text>
</comment>
<feature type="domain" description="ABC transporter" evidence="14">
    <location>
        <begin position="324"/>
        <end position="542"/>
    </location>
</feature>
<dbReference type="PANTHER" id="PTHR43858:SF1">
    <property type="entry name" value="ABC TRANSPORTER-RELATED PROTEIN"/>
    <property type="match status" value="1"/>
</dbReference>
<dbReference type="Pfam" id="PF12848">
    <property type="entry name" value="ABC_tran_Xtn"/>
    <property type="match status" value="1"/>
</dbReference>
<comment type="function">
    <text evidence="12">A translation factor that gates the progression of the 70S ribosomal initiation complex (IC, containing tRNA(fMet) in the P-site) into the translation elongation cycle by using a mechanism sensitive to the ATP/ADP ratio. Binds to the 70S ribosome E-site where it modulates the state of the translating ribosome during subunit translocation. ATP hydrolysis probably frees it from the ribosome, which can enter the elongation phase.</text>
</comment>
<dbReference type="RefSeq" id="WP_171323897.1">
    <property type="nucleotide sequence ID" value="NZ_JABFBC010000001.1"/>
</dbReference>
<keyword evidence="11 12" id="KW-0648">Protein biosynthesis</keyword>
<name>A0A849L1V3_9RHOB</name>
<evidence type="ECO:0000256" key="6">
    <source>
        <dbReference type="ARBA" id="ARBA00022741"/>
    </source>
</evidence>
<accession>A0A849L1V3</accession>
<evidence type="ECO:0000256" key="13">
    <source>
        <dbReference type="SAM" id="Coils"/>
    </source>
</evidence>
<dbReference type="FunFam" id="3.40.50.300:FF:000183">
    <property type="entry name" value="ABC transporter ATP-binding protein yjjK"/>
    <property type="match status" value="1"/>
</dbReference>
<dbReference type="GO" id="GO:0016887">
    <property type="term" value="F:ATP hydrolysis activity"/>
    <property type="evidence" value="ECO:0007669"/>
    <property type="project" value="UniProtKB-UniRule"/>
</dbReference>